<dbReference type="InterPro" id="IPR011009">
    <property type="entry name" value="Kinase-like_dom_sf"/>
</dbReference>
<gene>
    <name evidence="1" type="ORF">QH948_10725</name>
</gene>
<accession>A0ABY8PW19</accession>
<evidence type="ECO:0000313" key="1">
    <source>
        <dbReference type="EMBL" id="WGT46613.1"/>
    </source>
</evidence>
<dbReference type="EMBL" id="CP123967">
    <property type="protein sequence ID" value="WGT46613.1"/>
    <property type="molecule type" value="Genomic_DNA"/>
</dbReference>
<evidence type="ECO:0008006" key="3">
    <source>
        <dbReference type="Google" id="ProtNLM"/>
    </source>
</evidence>
<dbReference type="SUPFAM" id="SSF56112">
    <property type="entry name" value="Protein kinase-like (PK-like)"/>
    <property type="match status" value="1"/>
</dbReference>
<sequence length="272" mass="30175">MHLTGEPDEIPLLGGDVTDGVVRVGDTVRRPVTSRSPFIHTVLKHLEHVGFDGAPRFLGLDAKSREILDFVDGEVAGRPWPGWVADRERGISVARLLRRLDDAMQPFGVPEAAAPGARPVGSPAPVGPPDTFVSHCDVTPENTVFRDGVAHAFIDFDLARPTSRAVTVANLLLWWAGWQHPADRDPVFADVDVAERGRELVDAYGLDRAAREWVPRVSLSIAERSWFSMKDRAERLGGGWQRMWDDGVGDAIHRREEWLRDQQGSLLDTLLM</sequence>
<reference evidence="1 2" key="1">
    <citation type="journal article" date="2008" name="Int. J. Syst. Evol. Microbiol.">
        <title>Tessaracoccus flavescens sp. nov., isolated from marine sediment.</title>
        <authorList>
            <person name="Lee D.W."/>
            <person name="Lee S.D."/>
        </authorList>
    </citation>
    <scope>NUCLEOTIDE SEQUENCE [LARGE SCALE GENOMIC DNA]</scope>
    <source>
        <strain evidence="1 2">T21</strain>
    </source>
</reference>
<evidence type="ECO:0000313" key="2">
    <source>
        <dbReference type="Proteomes" id="UP001244136"/>
    </source>
</evidence>
<dbReference type="RefSeq" id="WP_281144377.1">
    <property type="nucleotide sequence ID" value="NZ_CP123967.1"/>
</dbReference>
<dbReference type="Proteomes" id="UP001244136">
    <property type="component" value="Chromosome"/>
</dbReference>
<organism evidence="1 2">
    <name type="scientific">Tessaracoccus lacteus</name>
    <dbReference type="NCBI Taxonomy" id="3041766"/>
    <lineage>
        <taxon>Bacteria</taxon>
        <taxon>Bacillati</taxon>
        <taxon>Actinomycetota</taxon>
        <taxon>Actinomycetes</taxon>
        <taxon>Propionibacteriales</taxon>
        <taxon>Propionibacteriaceae</taxon>
        <taxon>Tessaracoccus</taxon>
    </lineage>
</organism>
<proteinExistence type="predicted"/>
<keyword evidence="2" id="KW-1185">Reference proteome</keyword>
<protein>
    <recommendedName>
        <fullName evidence="3">Aminoglycoside phosphotransferase domain-containing protein</fullName>
    </recommendedName>
</protein>
<name>A0ABY8PW19_9ACTN</name>